<evidence type="ECO:0000313" key="2">
    <source>
        <dbReference type="EMBL" id="KAK3743431.1"/>
    </source>
</evidence>
<gene>
    <name evidence="2" type="ORF">RRG08_009283</name>
</gene>
<feature type="compositionally biased region" description="Polar residues" evidence="1">
    <location>
        <begin position="35"/>
        <end position="44"/>
    </location>
</feature>
<dbReference type="AlphaFoldDB" id="A0AAE0YF50"/>
<feature type="region of interest" description="Disordered" evidence="1">
    <location>
        <begin position="1"/>
        <end position="21"/>
    </location>
</feature>
<feature type="compositionally biased region" description="Polar residues" evidence="1">
    <location>
        <begin position="441"/>
        <end position="451"/>
    </location>
</feature>
<dbReference type="Proteomes" id="UP001283361">
    <property type="component" value="Unassembled WGS sequence"/>
</dbReference>
<feature type="region of interest" description="Disordered" evidence="1">
    <location>
        <begin position="35"/>
        <end position="78"/>
    </location>
</feature>
<accession>A0AAE0YF50</accession>
<evidence type="ECO:0000313" key="3">
    <source>
        <dbReference type="Proteomes" id="UP001283361"/>
    </source>
</evidence>
<organism evidence="2 3">
    <name type="scientific">Elysia crispata</name>
    <name type="common">lettuce slug</name>
    <dbReference type="NCBI Taxonomy" id="231223"/>
    <lineage>
        <taxon>Eukaryota</taxon>
        <taxon>Metazoa</taxon>
        <taxon>Spiralia</taxon>
        <taxon>Lophotrochozoa</taxon>
        <taxon>Mollusca</taxon>
        <taxon>Gastropoda</taxon>
        <taxon>Heterobranchia</taxon>
        <taxon>Euthyneura</taxon>
        <taxon>Panpulmonata</taxon>
        <taxon>Sacoglossa</taxon>
        <taxon>Placobranchoidea</taxon>
        <taxon>Plakobranchidae</taxon>
        <taxon>Elysia</taxon>
    </lineage>
</organism>
<dbReference type="EMBL" id="JAWDGP010006309">
    <property type="protein sequence ID" value="KAK3743431.1"/>
    <property type="molecule type" value="Genomic_DNA"/>
</dbReference>
<feature type="compositionally biased region" description="Basic and acidic residues" evidence="1">
    <location>
        <begin position="670"/>
        <end position="690"/>
    </location>
</feature>
<protein>
    <submittedName>
        <fullName evidence="2">Uncharacterized protein</fullName>
    </submittedName>
</protein>
<keyword evidence="3" id="KW-1185">Reference proteome</keyword>
<reference evidence="2" key="1">
    <citation type="journal article" date="2023" name="G3 (Bethesda)">
        <title>A reference genome for the long-term kleptoplast-retaining sea slug Elysia crispata morphotype clarki.</title>
        <authorList>
            <person name="Eastman K.E."/>
            <person name="Pendleton A.L."/>
            <person name="Shaikh M.A."/>
            <person name="Suttiyut T."/>
            <person name="Ogas R."/>
            <person name="Tomko P."/>
            <person name="Gavelis G."/>
            <person name="Widhalm J.R."/>
            <person name="Wisecaver J.H."/>
        </authorList>
    </citation>
    <scope>NUCLEOTIDE SEQUENCE</scope>
    <source>
        <strain evidence="2">ECLA1</strain>
    </source>
</reference>
<feature type="region of interest" description="Disordered" evidence="1">
    <location>
        <begin position="325"/>
        <end position="506"/>
    </location>
</feature>
<sequence>MPASGPSLTPPKTEETKRGSFVLYAPRNSLVSSISIDQASTSKVLPTPRENRWKPAESNEVSRSIEEKSNFYQPASTTSISHDFEPLEQWAFDPPEVAPADQPRTSIFEWFEGESSKETLLHLIKDESKKINGNAVSDADKAKITEAETVKPVRWQVEDDGEPISSLGTGFDSRQRIVSSGVKNTESAAGWGQSLDNLTLSKSDAKLVEYAERSRENIIQKSLGSEAPSTRYMAEENDGLPWFVSQPIQLNEHPHDLDPLRLKARLSFLLKQAESSHTRNLALNMHTSNQPLHERSSIESNNGPAGEETCSRHCARLSCDILGDNKKDSPLPFPFNRSLTPGTGTWKPPEQEFYQSHQSPKHSADKISSSSQSPESPGKKAKSPDTENQTHVTSRGMKKIQTPVLSPPKEPQPLTEKPPKNGTHKLVPKSDYHDGVVASVLNRSIQMQRTKPNPLDYDSGAGPSNDLPSQVQNPNDEAGNYDGRQESSNKLTISPPKSKPFAFDYDGTPTTMPLKRLDSKFVVLNGSSEPSSYESPKSRRMNYQEYMVYSGLSKPSSYESPNSRRLNPELMALSDVSEPDPVFYRNIRERPTDMPIKDQRVKSKTFLDNSLAHREILQQRDIVASVAASPKRIRSPQERRLKSPKALGDEEAVLHGSQRKPLVGKTKSTRRPECTEDRLSPESGSSKKDPPSVQPRFLLLQQMASSVFNGVLGLFNLENFESGLHLLKYIVLRMISLWFVSTFFGCLREQVEHFYGHYSRTHKMH</sequence>
<name>A0AAE0YF50_9GAST</name>
<comment type="caution">
    <text evidence="2">The sequence shown here is derived from an EMBL/GenBank/DDBJ whole genome shotgun (WGS) entry which is preliminary data.</text>
</comment>
<feature type="compositionally biased region" description="Polar residues" evidence="1">
    <location>
        <begin position="466"/>
        <end position="475"/>
    </location>
</feature>
<proteinExistence type="predicted"/>
<feature type="region of interest" description="Disordered" evidence="1">
    <location>
        <begin position="286"/>
        <end position="309"/>
    </location>
</feature>
<evidence type="ECO:0000256" key="1">
    <source>
        <dbReference type="SAM" id="MobiDB-lite"/>
    </source>
</evidence>
<feature type="region of interest" description="Disordered" evidence="1">
    <location>
        <begin position="627"/>
        <end position="692"/>
    </location>
</feature>